<dbReference type="AlphaFoldDB" id="A0A385I0A4"/>
<dbReference type="Gene3D" id="3.50.50.60">
    <property type="entry name" value="FAD/NAD(P)-binding domain"/>
    <property type="match status" value="1"/>
</dbReference>
<keyword evidence="2" id="KW-0285">Flavoprotein</keyword>
<dbReference type="Pfam" id="PF03486">
    <property type="entry name" value="HI0933_like"/>
    <property type="match status" value="1"/>
</dbReference>
<name>A0A385I0A4_9EUKA</name>
<dbReference type="Gene3D" id="1.10.8.260">
    <property type="entry name" value="HI0933 insert domain-like"/>
    <property type="match status" value="1"/>
</dbReference>
<dbReference type="InterPro" id="IPR057661">
    <property type="entry name" value="RsdA/BaiN/AoA(So)_Rossmann"/>
</dbReference>
<feature type="domain" description="RsdA/BaiN/AoA(So)-like Rossmann fold-like" evidence="4">
    <location>
        <begin position="16"/>
        <end position="419"/>
    </location>
</feature>
<evidence type="ECO:0000259" key="4">
    <source>
        <dbReference type="Pfam" id="PF03486"/>
    </source>
</evidence>
<reference evidence="6" key="1">
    <citation type="submission" date="2018-02" db="EMBL/GenBank/DDBJ databases">
        <title>Genome reduction pattern in chromatophore genome of Paulinella.</title>
        <authorList>
            <person name="Lhee D."/>
            <person name="Yoon H.S."/>
        </authorList>
    </citation>
    <scope>NUCLEOTIDE SEQUENCE</scope>
    <source>
        <strain evidence="6">NZ27</strain>
    </source>
</reference>
<protein>
    <submittedName>
        <fullName evidence="6">Flavoprotein</fullName>
    </submittedName>
</protein>
<dbReference type="InterPro" id="IPR023166">
    <property type="entry name" value="BaiN-like_dom_sf"/>
</dbReference>
<keyword evidence="3" id="KW-0274">FAD</keyword>
<evidence type="ECO:0000313" key="6">
    <source>
        <dbReference type="EMBL" id="AXY63352.1"/>
    </source>
</evidence>
<dbReference type="PRINTS" id="PR00368">
    <property type="entry name" value="FADPNR"/>
</dbReference>
<dbReference type="InterPro" id="IPR004792">
    <property type="entry name" value="BaiN-like"/>
</dbReference>
<evidence type="ECO:0000259" key="5">
    <source>
        <dbReference type="Pfam" id="PF22780"/>
    </source>
</evidence>
<dbReference type="PRINTS" id="PR00411">
    <property type="entry name" value="PNDRDTASEI"/>
</dbReference>
<evidence type="ECO:0000256" key="3">
    <source>
        <dbReference type="ARBA" id="ARBA00022827"/>
    </source>
</evidence>
<evidence type="ECO:0000256" key="2">
    <source>
        <dbReference type="ARBA" id="ARBA00022630"/>
    </source>
</evidence>
<dbReference type="SUPFAM" id="SSF160996">
    <property type="entry name" value="HI0933 insert domain-like"/>
    <property type="match status" value="1"/>
</dbReference>
<dbReference type="Pfam" id="PF22780">
    <property type="entry name" value="HI0933_like_1st"/>
    <property type="match status" value="1"/>
</dbReference>
<geneLocation type="plastid" evidence="6"/>
<dbReference type="InterPro" id="IPR036188">
    <property type="entry name" value="FAD/NAD-bd_sf"/>
</dbReference>
<gene>
    <name evidence="6" type="ORF">PMNZ_409</name>
</gene>
<dbReference type="PANTHER" id="PTHR42887:SF2">
    <property type="entry name" value="OS12G0638800 PROTEIN"/>
    <property type="match status" value="1"/>
</dbReference>
<sequence length="426" mass="47148">MSQVKSKDFLNKSWRLIVIGGGAAGFMAAITAAEAGVQQVLILESTNDPLNKVRISGGGRCNITHACWNPKDLIRHYPRGNYSLLNPLSTFGAGDAIAWFADHGLRLIEEIDGRMFPESHSSSSVINTLKRAAEKVGICIQSNKYVEMISIKETQEVELCVRDRDKSSSHVLSCNIVVLATGSHPSGYRIAVNLGHTVIKPVPSLFTISLREKAFQRLAGVVIDPVILKLNLPSGCFTDKGPILITHYGLSGPVVLRLTAFAARALKEINYQTSVEVDWSGGRSSMELYSIIASIREEHAKRQVLNWRPWPELSRRLWTYLVQNLNLDLDKRWADVSKTEIQLIITILRKSVYYMEGKGPFGEEFVTSGGVDLDEIHLPTMQSKITSKVYFAGEIMNVDGITGGFNFQHCWSSGWIAGKSIAESLL</sequence>
<dbReference type="Gene3D" id="2.40.30.10">
    <property type="entry name" value="Translation factors"/>
    <property type="match status" value="1"/>
</dbReference>
<dbReference type="InterPro" id="IPR055178">
    <property type="entry name" value="RsdA/BaiN/AoA(So)-like_dom"/>
</dbReference>
<feature type="domain" description="RsdA/BaiN/AoA(So)-like insert" evidence="5">
    <location>
        <begin position="202"/>
        <end position="366"/>
    </location>
</feature>
<proteinExistence type="predicted"/>
<accession>A0A385I0A4</accession>
<dbReference type="PANTHER" id="PTHR42887">
    <property type="entry name" value="OS12G0638800 PROTEIN"/>
    <property type="match status" value="1"/>
</dbReference>
<comment type="cofactor">
    <cofactor evidence="1">
        <name>FAD</name>
        <dbReference type="ChEBI" id="CHEBI:57692"/>
    </cofactor>
</comment>
<dbReference type="SUPFAM" id="SSF51905">
    <property type="entry name" value="FAD/NAD(P)-binding domain"/>
    <property type="match status" value="1"/>
</dbReference>
<dbReference type="EMBL" id="MG976688">
    <property type="protein sequence ID" value="AXY63352.1"/>
    <property type="molecule type" value="Genomic_DNA"/>
</dbReference>
<dbReference type="NCBIfam" id="TIGR00275">
    <property type="entry name" value="aminoacetone oxidase family FAD-binding enzyme"/>
    <property type="match status" value="1"/>
</dbReference>
<keyword evidence="6" id="KW-0934">Plastid</keyword>
<organism evidence="6">
    <name type="scientific">Paulinella micropora</name>
    <dbReference type="NCBI Taxonomy" id="1928728"/>
    <lineage>
        <taxon>Eukaryota</taxon>
        <taxon>Sar</taxon>
        <taxon>Rhizaria</taxon>
        <taxon>Cercozoa</taxon>
        <taxon>Imbricatea</taxon>
        <taxon>Silicofilosea</taxon>
        <taxon>Euglyphida</taxon>
        <taxon>Paulinellidae</taxon>
        <taxon>Paulinella</taxon>
    </lineage>
</organism>
<evidence type="ECO:0000256" key="1">
    <source>
        <dbReference type="ARBA" id="ARBA00001974"/>
    </source>
</evidence>